<dbReference type="AlphaFoldDB" id="A0A8H6K2E8"/>
<evidence type="ECO:0000313" key="2">
    <source>
        <dbReference type="Proteomes" id="UP000654918"/>
    </source>
</evidence>
<organism evidence="1 2">
    <name type="scientific">Colletotrichum plurivorum</name>
    <dbReference type="NCBI Taxonomy" id="2175906"/>
    <lineage>
        <taxon>Eukaryota</taxon>
        <taxon>Fungi</taxon>
        <taxon>Dikarya</taxon>
        <taxon>Ascomycota</taxon>
        <taxon>Pezizomycotina</taxon>
        <taxon>Sordariomycetes</taxon>
        <taxon>Hypocreomycetidae</taxon>
        <taxon>Glomerellales</taxon>
        <taxon>Glomerellaceae</taxon>
        <taxon>Colletotrichum</taxon>
        <taxon>Colletotrichum orchidearum species complex</taxon>
    </lineage>
</organism>
<comment type="caution">
    <text evidence="1">The sequence shown here is derived from an EMBL/GenBank/DDBJ whole genome shotgun (WGS) entry which is preliminary data.</text>
</comment>
<dbReference type="EMBL" id="WIGO01000211">
    <property type="protein sequence ID" value="KAF6823507.1"/>
    <property type="molecule type" value="Genomic_DNA"/>
</dbReference>
<keyword evidence="2" id="KW-1185">Reference proteome</keyword>
<gene>
    <name evidence="1" type="ORF">CPLU01_11367</name>
</gene>
<reference evidence="1" key="1">
    <citation type="journal article" date="2020" name="Phytopathology">
        <title>Genome Sequence Resources of Colletotrichum truncatum, C. plurivorum, C. musicola, and C. sojae: Four Species Pathogenic to Soybean (Glycine max).</title>
        <authorList>
            <person name="Rogerio F."/>
            <person name="Boufleur T.R."/>
            <person name="Ciampi-Guillardi M."/>
            <person name="Sukno S.A."/>
            <person name="Thon M.R."/>
            <person name="Massola Junior N.S."/>
            <person name="Baroncelli R."/>
        </authorList>
    </citation>
    <scope>NUCLEOTIDE SEQUENCE</scope>
    <source>
        <strain evidence="1">LFN00145</strain>
    </source>
</reference>
<sequence length="87" mass="9925">MANRRLTSRLQGILGRAEVKGEEFLDHVGAKLRSRTPCQGVQAMNMSRRLDVMETGSTPSPRDRENVKEIEDIIVGNYWVERLSLRV</sequence>
<accession>A0A8H6K2E8</accession>
<evidence type="ECO:0000313" key="1">
    <source>
        <dbReference type="EMBL" id="KAF6823507.1"/>
    </source>
</evidence>
<protein>
    <submittedName>
        <fullName evidence="1">Uncharacterized protein</fullName>
    </submittedName>
</protein>
<dbReference type="Proteomes" id="UP000654918">
    <property type="component" value="Unassembled WGS sequence"/>
</dbReference>
<proteinExistence type="predicted"/>
<name>A0A8H6K2E8_9PEZI</name>